<keyword evidence="2" id="KW-1185">Reference proteome</keyword>
<proteinExistence type="predicted"/>
<sequence>MSTTVSANTQHCCSTRRLAGVLDPTAFHYESASVIASDRGTNQATDVRTAFPLVHPASA</sequence>
<accession>A0A3P3RDA6</accession>
<dbReference type="EMBL" id="RRCH01000014">
    <property type="protein sequence ID" value="RRJ31487.1"/>
    <property type="molecule type" value="Genomic_DNA"/>
</dbReference>
<dbReference type="AlphaFoldDB" id="A0A3P3RDA6"/>
<name>A0A3P3RDA6_9EURY</name>
<evidence type="ECO:0000313" key="2">
    <source>
        <dbReference type="Proteomes" id="UP000282322"/>
    </source>
</evidence>
<organism evidence="1 2">
    <name type="scientific">Halocatena pleomorpha</name>
    <dbReference type="NCBI Taxonomy" id="1785090"/>
    <lineage>
        <taxon>Archaea</taxon>
        <taxon>Methanobacteriati</taxon>
        <taxon>Methanobacteriota</taxon>
        <taxon>Stenosarchaea group</taxon>
        <taxon>Halobacteria</taxon>
        <taxon>Halobacteriales</taxon>
        <taxon>Natronomonadaceae</taxon>
        <taxon>Halocatena</taxon>
    </lineage>
</organism>
<dbReference type="Proteomes" id="UP000282322">
    <property type="component" value="Unassembled WGS sequence"/>
</dbReference>
<gene>
    <name evidence="1" type="ORF">EIK79_07175</name>
</gene>
<reference evidence="1 2" key="1">
    <citation type="submission" date="2018-11" db="EMBL/GenBank/DDBJ databases">
        <title>Taxonoimc description of Halomarina strain SPP-AMP-1.</title>
        <authorList>
            <person name="Pal Y."/>
            <person name="Srinivasana K."/>
            <person name="Verma A."/>
            <person name="Kumar P."/>
        </authorList>
    </citation>
    <scope>NUCLEOTIDE SEQUENCE [LARGE SCALE GENOMIC DNA]</scope>
    <source>
        <strain evidence="1 2">SPP-AMP-1</strain>
    </source>
</reference>
<evidence type="ECO:0000313" key="1">
    <source>
        <dbReference type="EMBL" id="RRJ31487.1"/>
    </source>
</evidence>
<comment type="caution">
    <text evidence="1">The sequence shown here is derived from an EMBL/GenBank/DDBJ whole genome shotgun (WGS) entry which is preliminary data.</text>
</comment>
<protein>
    <submittedName>
        <fullName evidence="1">Uncharacterized protein</fullName>
    </submittedName>
</protein>